<feature type="compositionally biased region" description="Polar residues" evidence="1">
    <location>
        <begin position="538"/>
        <end position="549"/>
    </location>
</feature>
<evidence type="ECO:0000313" key="2">
    <source>
        <dbReference type="EMBL" id="KAK3769932.1"/>
    </source>
</evidence>
<feature type="region of interest" description="Disordered" evidence="1">
    <location>
        <begin position="485"/>
        <end position="505"/>
    </location>
</feature>
<feature type="compositionally biased region" description="Pro residues" evidence="1">
    <location>
        <begin position="1007"/>
        <end position="1018"/>
    </location>
</feature>
<feature type="region of interest" description="Disordered" evidence="1">
    <location>
        <begin position="401"/>
        <end position="466"/>
    </location>
</feature>
<feature type="compositionally biased region" description="Low complexity" evidence="1">
    <location>
        <begin position="286"/>
        <end position="300"/>
    </location>
</feature>
<feature type="region of interest" description="Disordered" evidence="1">
    <location>
        <begin position="735"/>
        <end position="1062"/>
    </location>
</feature>
<feature type="compositionally biased region" description="Polar residues" evidence="1">
    <location>
        <begin position="958"/>
        <end position="969"/>
    </location>
</feature>
<feature type="region of interest" description="Disordered" evidence="1">
    <location>
        <begin position="237"/>
        <end position="256"/>
    </location>
</feature>
<feature type="compositionally biased region" description="Pro residues" evidence="1">
    <location>
        <begin position="891"/>
        <end position="901"/>
    </location>
</feature>
<feature type="compositionally biased region" description="Pro residues" evidence="1">
    <location>
        <begin position="653"/>
        <end position="664"/>
    </location>
</feature>
<feature type="compositionally biased region" description="Pro residues" evidence="1">
    <location>
        <begin position="920"/>
        <end position="933"/>
    </location>
</feature>
<feature type="compositionally biased region" description="Polar residues" evidence="1">
    <location>
        <begin position="172"/>
        <end position="182"/>
    </location>
</feature>
<name>A0AAE0ZK24_9GAST</name>
<dbReference type="EMBL" id="JAWDGP010003874">
    <property type="protein sequence ID" value="KAK3769932.1"/>
    <property type="molecule type" value="Genomic_DNA"/>
</dbReference>
<feature type="compositionally biased region" description="Low complexity" evidence="1">
    <location>
        <begin position="550"/>
        <end position="560"/>
    </location>
</feature>
<feature type="compositionally biased region" description="Low complexity" evidence="1">
    <location>
        <begin position="61"/>
        <end position="79"/>
    </location>
</feature>
<feature type="compositionally biased region" description="Polar residues" evidence="1">
    <location>
        <begin position="592"/>
        <end position="623"/>
    </location>
</feature>
<feature type="compositionally biased region" description="Low complexity" evidence="1">
    <location>
        <begin position="371"/>
        <end position="386"/>
    </location>
</feature>
<protein>
    <submittedName>
        <fullName evidence="2">Uncharacterized protein</fullName>
    </submittedName>
</protein>
<comment type="caution">
    <text evidence="2">The sequence shown here is derived from an EMBL/GenBank/DDBJ whole genome shotgun (WGS) entry which is preliminary data.</text>
</comment>
<proteinExistence type="predicted"/>
<feature type="compositionally biased region" description="Polar residues" evidence="1">
    <location>
        <begin position="741"/>
        <end position="758"/>
    </location>
</feature>
<organism evidence="2 3">
    <name type="scientific">Elysia crispata</name>
    <name type="common">lettuce slug</name>
    <dbReference type="NCBI Taxonomy" id="231223"/>
    <lineage>
        <taxon>Eukaryota</taxon>
        <taxon>Metazoa</taxon>
        <taxon>Spiralia</taxon>
        <taxon>Lophotrochozoa</taxon>
        <taxon>Mollusca</taxon>
        <taxon>Gastropoda</taxon>
        <taxon>Heterobranchia</taxon>
        <taxon>Euthyneura</taxon>
        <taxon>Panpulmonata</taxon>
        <taxon>Sacoglossa</taxon>
        <taxon>Placobranchoidea</taxon>
        <taxon>Plakobranchidae</taxon>
        <taxon>Elysia</taxon>
    </lineage>
</organism>
<feature type="compositionally biased region" description="Basic residues" evidence="1">
    <location>
        <begin position="668"/>
        <end position="681"/>
    </location>
</feature>
<evidence type="ECO:0000256" key="1">
    <source>
        <dbReference type="SAM" id="MobiDB-lite"/>
    </source>
</evidence>
<feature type="compositionally biased region" description="Low complexity" evidence="1">
    <location>
        <begin position="909"/>
        <end position="919"/>
    </location>
</feature>
<feature type="compositionally biased region" description="Low complexity" evidence="1">
    <location>
        <begin position="977"/>
        <end position="987"/>
    </location>
</feature>
<feature type="compositionally biased region" description="Basic and acidic residues" evidence="1">
    <location>
        <begin position="1022"/>
        <end position="1036"/>
    </location>
</feature>
<feature type="compositionally biased region" description="Pro residues" evidence="1">
    <location>
        <begin position="577"/>
        <end position="591"/>
    </location>
</feature>
<feature type="compositionally biased region" description="Low complexity" evidence="1">
    <location>
        <begin position="682"/>
        <end position="695"/>
    </location>
</feature>
<feature type="compositionally biased region" description="Polar residues" evidence="1">
    <location>
        <begin position="401"/>
        <end position="420"/>
    </location>
</feature>
<sequence length="1155" mass="124465">MDPSSQFPPSPKDMYMYQPQAKQQQQSHVNGHGAKRRGSSPPRSGGGPPSLPERNPDTQLSIRGGNRGSFSSSRGSTASDISSPPPSPGFHPQNQQKKYQENRPFSYGVDIAAALSSMHTNTGNKDGKRQSSAGPAQAPTAALSSPKQKQSHHAPYFPPGGQGLVDIRVQAATPTSENTPSPANGRRGNARHVVSESVIQVPYSPSSIAAQSDGNYGLTSEGDYQKYAHNYDLQYQQQQPFHPPHGPPQSLGAAADGNSSVYRKINNGRSGSVSGHEVSRAEKKNSQSAKAGSARSRAASTPNAILVVEEELHEFAHGSSLVGVARHPEGIYGKFVQVSGTAQTTPTNRPKLTYVPPPMVPPSEAGEYHNQQAPVSPSSPSPRVQQMYEHRHQNPATEQHLMHNQAQHQLQQDRQSSASPQHHKQRHNQNCGQQHQQQYLTQQQLHQLQQQLQANPSHRQHHPQLTQQRLQLHQQYYQGHENCVSKPAYSRSNSGSSNSNTHTSNSDVNIIHSEIYQQQHQYHQSHQLHQQQQPLPCPSSSKHNLQYQHSPLSPSATSAFSPPPSPSGKQNKRRPDGVPPPPSFPAPPPPVQSANQSYPTPGIQIPSQAQSTGPASPTQFHVANQNHHHYHQQHDHNHRQHHHHHHRHQQHPQQPPPPPPPSSAPPSRQHHPHHQNSHVHIQHQQQPQPDSSSHQTRLASPARTSGYHHDNRNSRDVQQVAAATVDELSRVRLRSVGDIQSPKQATPPRQSFEVSNNGPSSPSATSSPPPLSKTTTATTKPTVPAQEQEVPASGLAVRLRPTPGKFSNIYTESNPEQEESTLPPPPPPPPHDDIDELPPPPPPPELLGHDPQYYPAHHQVPPPEQKTSASQSSHSSHQEHTRAINVNCASLPPPPLSPPPYLSGGGSGSLPLQRSASHLPAPPVAHPVAPTPPSSSHTHAGQPVSSTGEINGKANTARKASQTHPTHSAVNAHEKNLASSATSSACLLPPPPPSPPLSSSLASNAPLPSPPPPPPPPVQEEGSSREAAAEADRVRVGADTSGGNTVTSTAKGAEHASASTPESGASYAHSLLATFSCRCSTLISRCGISYWLQRRISRVLEAFSPLTCPQLESSGKDLFLVELIIVGLGDERTGLVDGYNCNKAGHNVDSSATSR</sequence>
<dbReference type="Proteomes" id="UP001283361">
    <property type="component" value="Unassembled WGS sequence"/>
</dbReference>
<accession>A0AAE0ZK24</accession>
<feature type="compositionally biased region" description="Pro residues" evidence="1">
    <location>
        <begin position="1"/>
        <end position="11"/>
    </location>
</feature>
<gene>
    <name evidence="2" type="ORF">RRG08_048142</name>
</gene>
<feature type="region of interest" description="Disordered" evidence="1">
    <location>
        <begin position="1"/>
        <end position="197"/>
    </location>
</feature>
<feature type="region of interest" description="Disordered" evidence="1">
    <location>
        <begin position="261"/>
        <end position="300"/>
    </location>
</feature>
<feature type="compositionally biased region" description="Polar residues" evidence="1">
    <location>
        <begin position="261"/>
        <end position="273"/>
    </location>
</feature>
<evidence type="ECO:0000313" key="3">
    <source>
        <dbReference type="Proteomes" id="UP001283361"/>
    </source>
</evidence>
<reference evidence="2" key="1">
    <citation type="journal article" date="2023" name="G3 (Bethesda)">
        <title>A reference genome for the long-term kleptoplast-retaining sea slug Elysia crispata morphotype clarki.</title>
        <authorList>
            <person name="Eastman K.E."/>
            <person name="Pendleton A.L."/>
            <person name="Shaikh M.A."/>
            <person name="Suttiyut T."/>
            <person name="Ogas R."/>
            <person name="Tomko P."/>
            <person name="Gavelis G."/>
            <person name="Widhalm J.R."/>
            <person name="Wisecaver J.H."/>
        </authorList>
    </citation>
    <scope>NUCLEOTIDE SEQUENCE</scope>
    <source>
        <strain evidence="2">ECLA1</strain>
    </source>
</reference>
<feature type="compositionally biased region" description="Low complexity" evidence="1">
    <location>
        <begin position="490"/>
        <end position="505"/>
    </location>
</feature>
<feature type="compositionally biased region" description="Low complexity" evidence="1">
    <location>
        <begin position="759"/>
        <end position="782"/>
    </location>
</feature>
<dbReference type="AlphaFoldDB" id="A0AAE0ZK24"/>
<feature type="region of interest" description="Disordered" evidence="1">
    <location>
        <begin position="518"/>
        <end position="714"/>
    </location>
</feature>
<feature type="compositionally biased region" description="Polar residues" evidence="1">
    <location>
        <begin position="117"/>
        <end position="134"/>
    </location>
</feature>
<feature type="compositionally biased region" description="Low complexity" evidence="1">
    <location>
        <begin position="518"/>
        <end position="533"/>
    </location>
</feature>
<feature type="region of interest" description="Disordered" evidence="1">
    <location>
        <begin position="342"/>
        <end position="388"/>
    </location>
</feature>
<feature type="compositionally biased region" description="Basic residues" evidence="1">
    <location>
        <begin position="626"/>
        <end position="650"/>
    </location>
</feature>
<feature type="compositionally biased region" description="Low complexity" evidence="1">
    <location>
        <begin position="428"/>
        <end position="453"/>
    </location>
</feature>
<keyword evidence="3" id="KW-1185">Reference proteome</keyword>
<feature type="compositionally biased region" description="Low complexity" evidence="1">
    <location>
        <begin position="997"/>
        <end position="1006"/>
    </location>
</feature>
<feature type="compositionally biased region" description="Polar residues" evidence="1">
    <location>
        <begin position="1041"/>
        <end position="1050"/>
    </location>
</feature>